<dbReference type="InterPro" id="IPR045455">
    <property type="entry name" value="NrS-1_pol-like_helicase"/>
</dbReference>
<dbReference type="SUPFAM" id="SSF52540">
    <property type="entry name" value="P-loop containing nucleoside triphosphate hydrolases"/>
    <property type="match status" value="1"/>
</dbReference>
<dbReference type="InterPro" id="IPR027417">
    <property type="entry name" value="P-loop_NTPase"/>
</dbReference>
<reference evidence="3" key="1">
    <citation type="submission" date="2017-09" db="EMBL/GenBank/DDBJ databases">
        <authorList>
            <person name="Varghese N."/>
            <person name="Submissions S."/>
        </authorList>
    </citation>
    <scope>NUCLEOTIDE SEQUENCE [LARGE SCALE GENOMIC DNA]</scope>
    <source>
        <strain evidence="3">CGMCC 1.12641</strain>
    </source>
</reference>
<accession>A0A285XAU7</accession>
<keyword evidence="3" id="KW-1185">Reference proteome</keyword>
<dbReference type="AlphaFoldDB" id="A0A285XAU7"/>
<dbReference type="EMBL" id="OCMF01000006">
    <property type="protein sequence ID" value="SOC81559.1"/>
    <property type="molecule type" value="Genomic_DNA"/>
</dbReference>
<evidence type="ECO:0000313" key="3">
    <source>
        <dbReference type="Proteomes" id="UP000219193"/>
    </source>
</evidence>
<proteinExistence type="predicted"/>
<evidence type="ECO:0000259" key="1">
    <source>
        <dbReference type="Pfam" id="PF19263"/>
    </source>
</evidence>
<organism evidence="2 3">
    <name type="scientific">Salinimicrobium sediminis</name>
    <dbReference type="NCBI Taxonomy" id="1343891"/>
    <lineage>
        <taxon>Bacteria</taxon>
        <taxon>Pseudomonadati</taxon>
        <taxon>Bacteroidota</taxon>
        <taxon>Flavobacteriia</taxon>
        <taxon>Flavobacteriales</taxon>
        <taxon>Flavobacteriaceae</taxon>
        <taxon>Salinimicrobium</taxon>
    </lineage>
</organism>
<dbReference type="Pfam" id="PF19263">
    <property type="entry name" value="DUF5906"/>
    <property type="match status" value="1"/>
</dbReference>
<name>A0A285XAU7_9FLAO</name>
<sequence>MEGYFRIGTNYYKLVYQPQLDGNIFPVIVPWTRQAIIDDHKKDALESVKRYEGFTVIPSHSNYQYSVKNFYNLYAPLTHDLTIEYSPGSIPLTLSFLNHIFGDQLELGLDFITLLWQKPTQMLPILCLTSSERNTGKTTFLNWLKSIFQDNMTTNTNDDFRSRFNSDWALGKLIIAIDEVLLERREDSERLKNLSTAKNVKPEAKGKDKVEVRFFGHFILCSNNEDSFVLIDDKEIRYWVLKISPLQSVDSDFEDKLLKELPQFIAFLNQRKISCPKRTRMWFTPEQIHTSALDKLIKGTKVNLEKELIVTLDELLKEYDLQEIKFTTEDLQNLLRDSLYKTPRNKIIEIIKGKWGLKNINSSYFRYHHSIHPGTNEWQVSHENIKGRCYTFSREFIDSMLKC</sequence>
<protein>
    <recommendedName>
        <fullName evidence="1">NrS-1 polymerase-like helicase domain-containing protein</fullName>
    </recommendedName>
</protein>
<dbReference type="RefSeq" id="WP_097057341.1">
    <property type="nucleotide sequence ID" value="NZ_OCMF01000006.1"/>
</dbReference>
<dbReference type="Proteomes" id="UP000219193">
    <property type="component" value="Unassembled WGS sequence"/>
</dbReference>
<gene>
    <name evidence="2" type="ORF">SAMN06296241_3138</name>
</gene>
<evidence type="ECO:0000313" key="2">
    <source>
        <dbReference type="EMBL" id="SOC81559.1"/>
    </source>
</evidence>
<feature type="domain" description="NrS-1 polymerase-like helicase" evidence="1">
    <location>
        <begin position="130"/>
        <end position="234"/>
    </location>
</feature>
<dbReference type="Gene3D" id="3.40.50.300">
    <property type="entry name" value="P-loop containing nucleotide triphosphate hydrolases"/>
    <property type="match status" value="1"/>
</dbReference>
<dbReference type="OrthoDB" id="608366at2"/>